<organism evidence="1 2">
    <name type="scientific">Aquimonas voraii</name>
    <dbReference type="NCBI Taxonomy" id="265719"/>
    <lineage>
        <taxon>Bacteria</taxon>
        <taxon>Pseudomonadati</taxon>
        <taxon>Pseudomonadota</taxon>
        <taxon>Gammaproteobacteria</taxon>
        <taxon>Lysobacterales</taxon>
        <taxon>Lysobacteraceae</taxon>
        <taxon>Aquimonas</taxon>
    </lineage>
</organism>
<dbReference type="OrthoDB" id="5937513at2"/>
<evidence type="ECO:0000313" key="2">
    <source>
        <dbReference type="Proteomes" id="UP000199603"/>
    </source>
</evidence>
<name>A0A1G6SMA7_9GAMM</name>
<reference evidence="1 2" key="1">
    <citation type="submission" date="2016-10" db="EMBL/GenBank/DDBJ databases">
        <authorList>
            <person name="de Groot N.N."/>
        </authorList>
    </citation>
    <scope>NUCLEOTIDE SEQUENCE [LARGE SCALE GENOMIC DNA]</scope>
    <source>
        <strain evidence="1 2">DSM 16957</strain>
    </source>
</reference>
<dbReference type="EMBL" id="FNAG01000001">
    <property type="protein sequence ID" value="SDD17347.1"/>
    <property type="molecule type" value="Genomic_DNA"/>
</dbReference>
<protein>
    <submittedName>
        <fullName evidence="1">Uncharacterized protein</fullName>
    </submittedName>
</protein>
<keyword evidence="2" id="KW-1185">Reference proteome</keyword>
<dbReference type="AlphaFoldDB" id="A0A1G6SMA7"/>
<accession>A0A1G6SMA7</accession>
<gene>
    <name evidence="1" type="ORF">SAMN04488509_101559</name>
</gene>
<dbReference type="STRING" id="265719.SAMN04488509_101559"/>
<dbReference type="RefSeq" id="WP_091238537.1">
    <property type="nucleotide sequence ID" value="NZ_FNAG01000001.1"/>
</dbReference>
<proteinExistence type="predicted"/>
<dbReference type="Proteomes" id="UP000199603">
    <property type="component" value="Unassembled WGS sequence"/>
</dbReference>
<evidence type="ECO:0000313" key="1">
    <source>
        <dbReference type="EMBL" id="SDD17347.1"/>
    </source>
</evidence>
<sequence length="563" mass="61126">MNPLQIRDLAIVDINPDLLLARLRLCRPRILIVTEPDLSYGSNGFGLLRVLEALTTDSGVTNKPFLTLAYRGVHANPVTVGGDSYTVLNNFNFATAATPVTTANYDQIWLFGRSSGNGALPNNEIQVIANFMNAGGGVFATGDHGSIGKPLCGSLPRIRHMREWSSIPMGGENNIDLAVQRIDTVVDPGANGLYDFSDQGDSIPQRIFPHYTVTPDATTRWQARVHPLLMLPGAPVVRDGNTGNVNFNRDIDVLPDHPHESVCYAVTSAAVLGANYTLAGLNFAEFPAQSANPAQRVRAELVASGVSGGRAVQNGVWKPPVQPRMFGLISAWDGRLATAYTGQSQRPGRIVCDSTWHHYVNVNLNGMRPGGVPDANLQKIYAYYRNIQSWLQPANRVWCRLWWDLIVLRLHPRFLEELSLPQDLKPWPVQVGLGREALALLREEGGADAADEFIDAVLQSDEESARMLDLLAHERIGETVLDAETLRAGALGAMLASVAEALPTDQPEALLKRIEAGPERDIAELTRSARTALREGLSAAALRAEATLGLVRAVRGKAEIGAD</sequence>